<dbReference type="GO" id="GO:0043539">
    <property type="term" value="F:protein serine/threonine kinase activator activity"/>
    <property type="evidence" value="ECO:0007669"/>
    <property type="project" value="TreeGrafter"/>
</dbReference>
<dbReference type="Gene3D" id="1.25.10.10">
    <property type="entry name" value="Leucine-rich Repeat Variant"/>
    <property type="match status" value="1"/>
</dbReference>
<dbReference type="GO" id="GO:0035556">
    <property type="term" value="P:intracellular signal transduction"/>
    <property type="evidence" value="ECO:0007669"/>
    <property type="project" value="TreeGrafter"/>
</dbReference>
<evidence type="ECO:0000313" key="4">
    <source>
        <dbReference type="Proteomes" id="UP000324585"/>
    </source>
</evidence>
<keyword evidence="4" id="KW-1185">Reference proteome</keyword>
<dbReference type="AlphaFoldDB" id="A0A5J4YNM2"/>
<dbReference type="EMBL" id="VRMN01000008">
    <property type="protein sequence ID" value="KAA8492916.1"/>
    <property type="molecule type" value="Genomic_DNA"/>
</dbReference>
<dbReference type="OrthoDB" id="609103at2759"/>
<sequence length="511" mass="57921">MDQASSRPSVRAKYTDCRIFCNPLSRRGKLCVNISYCITAQHTSGRAATSIPARTDLTTYRLALSRIGGSRRRRHRLTQCGNRGVRFDLRARETLPSRVCVHRRVHASQLETNQGNMWSRVYSSVFGSSHGQMTASDYVQAMRDAINQAEDESLAEQEQKKAREKVAECVDMLRAMLFSPEIMLRSSASMGKGAGKDADQADSAHSRSTSTKSIDAEKGPPRYGGSPPHGDSAEAIKHRQQVDDLVHMAAEDDLLLLVGGHLDAMAFETRKHAVQVFNNLIRQEVEPGVSVLDVVSTKDIGLELVCTLARGYDYHEAALNCGAMLREMLRSEAAAKLILNDPLMWRLFEWVQVSDFDVASDAQTTFKDLLTRHTSSVAEFIELEYDRFFEKFNALLRSQNYVARRVSLKLLGEMLLERANFNVMTRYIASADNLKLIMNLLLDNRKNIQYEAFHVFKIFVANPNKTPQVRSILVKNKQRMVDYLNVFLTDRDDEQFHEDRMMIIADIEELE</sequence>
<dbReference type="PANTHER" id="PTHR10182:SF3">
    <property type="entry name" value="PROTEIN MO25"/>
    <property type="match status" value="1"/>
</dbReference>
<feature type="compositionally biased region" description="Basic and acidic residues" evidence="2">
    <location>
        <begin position="194"/>
        <end position="205"/>
    </location>
</feature>
<comment type="caution">
    <text evidence="3">The sequence shown here is derived from an EMBL/GenBank/DDBJ whole genome shotgun (WGS) entry which is preliminary data.</text>
</comment>
<dbReference type="SUPFAM" id="SSF48371">
    <property type="entry name" value="ARM repeat"/>
    <property type="match status" value="1"/>
</dbReference>
<dbReference type="Proteomes" id="UP000324585">
    <property type="component" value="Unassembled WGS sequence"/>
</dbReference>
<evidence type="ECO:0000256" key="2">
    <source>
        <dbReference type="SAM" id="MobiDB-lite"/>
    </source>
</evidence>
<gene>
    <name evidence="3" type="ORF">FVE85_9188</name>
</gene>
<comment type="similarity">
    <text evidence="1">Belongs to the Mo25 family.</text>
</comment>
<proteinExistence type="inferred from homology"/>
<dbReference type="PANTHER" id="PTHR10182">
    <property type="entry name" value="CALCIUM-BINDING PROTEIN 39-RELATED"/>
    <property type="match status" value="1"/>
</dbReference>
<protein>
    <submittedName>
        <fullName evidence="3">Calcium-binding protein 39-like</fullName>
    </submittedName>
</protein>
<dbReference type="InterPro" id="IPR013878">
    <property type="entry name" value="Mo25"/>
</dbReference>
<accession>A0A5J4YNM2</accession>
<dbReference type="Pfam" id="PF08569">
    <property type="entry name" value="Mo25"/>
    <property type="match status" value="1"/>
</dbReference>
<evidence type="ECO:0000256" key="1">
    <source>
        <dbReference type="ARBA" id="ARBA00011012"/>
    </source>
</evidence>
<organism evidence="3 4">
    <name type="scientific">Porphyridium purpureum</name>
    <name type="common">Red alga</name>
    <name type="synonym">Porphyridium cruentum</name>
    <dbReference type="NCBI Taxonomy" id="35688"/>
    <lineage>
        <taxon>Eukaryota</taxon>
        <taxon>Rhodophyta</taxon>
        <taxon>Bangiophyceae</taxon>
        <taxon>Porphyridiales</taxon>
        <taxon>Porphyridiaceae</taxon>
        <taxon>Porphyridium</taxon>
    </lineage>
</organism>
<evidence type="ECO:0000313" key="3">
    <source>
        <dbReference type="EMBL" id="KAA8492916.1"/>
    </source>
</evidence>
<name>A0A5J4YNM2_PORPP</name>
<dbReference type="InterPro" id="IPR011989">
    <property type="entry name" value="ARM-like"/>
</dbReference>
<dbReference type="InterPro" id="IPR016024">
    <property type="entry name" value="ARM-type_fold"/>
</dbReference>
<reference evidence="4" key="1">
    <citation type="journal article" date="2019" name="Nat. Commun.">
        <title>Expansion of phycobilisome linker gene families in mesophilic red algae.</title>
        <authorList>
            <person name="Lee J."/>
            <person name="Kim D."/>
            <person name="Bhattacharya D."/>
            <person name="Yoon H.S."/>
        </authorList>
    </citation>
    <scope>NUCLEOTIDE SEQUENCE [LARGE SCALE GENOMIC DNA]</scope>
    <source>
        <strain evidence="4">CCMP 1328</strain>
    </source>
</reference>
<feature type="region of interest" description="Disordered" evidence="2">
    <location>
        <begin position="188"/>
        <end position="233"/>
    </location>
</feature>